<gene>
    <name evidence="2" type="ORF">G6N76_19150</name>
</gene>
<sequence>MDFMKLLKSLEELLYELVSWLLFYPVTMWRSVMRPLSMMRYADTELADRPEDQYDDTLSPPLFLLITLLLSQGLSAAFPSVFDPALGIKEFGSDSNLLIARGVIFGIYPLSMAVTLLHLKKVRLTRNSLRPPFFSQCYVATPFVFILVLGFDLSSMPHEQGLLPGLITISLATIWYAQAQIRWFKQDLEIGTIRATGVFAGAFLFATFAVLAVATLISLEASSLHAGT</sequence>
<dbReference type="AlphaFoldDB" id="A0A6M1RVP7"/>
<dbReference type="Proteomes" id="UP000477849">
    <property type="component" value="Unassembled WGS sequence"/>
</dbReference>
<feature type="transmembrane region" description="Helical" evidence="1">
    <location>
        <begin position="161"/>
        <end position="177"/>
    </location>
</feature>
<organism evidence="2 3">
    <name type="scientific">Rhizobium daejeonense</name>
    <dbReference type="NCBI Taxonomy" id="240521"/>
    <lineage>
        <taxon>Bacteria</taxon>
        <taxon>Pseudomonadati</taxon>
        <taxon>Pseudomonadota</taxon>
        <taxon>Alphaproteobacteria</taxon>
        <taxon>Hyphomicrobiales</taxon>
        <taxon>Rhizobiaceae</taxon>
        <taxon>Rhizobium/Agrobacterium group</taxon>
        <taxon>Rhizobium</taxon>
    </lineage>
</organism>
<evidence type="ECO:0000313" key="3">
    <source>
        <dbReference type="Proteomes" id="UP000477849"/>
    </source>
</evidence>
<evidence type="ECO:0000256" key="1">
    <source>
        <dbReference type="SAM" id="Phobius"/>
    </source>
</evidence>
<name>A0A6M1RVP7_9HYPH</name>
<feature type="transmembrane region" description="Helical" evidence="1">
    <location>
        <begin position="98"/>
        <end position="119"/>
    </location>
</feature>
<protein>
    <submittedName>
        <fullName evidence="2">Permease</fullName>
    </submittedName>
</protein>
<keyword evidence="3" id="KW-1185">Reference proteome</keyword>
<evidence type="ECO:0000313" key="2">
    <source>
        <dbReference type="EMBL" id="NGO65794.1"/>
    </source>
</evidence>
<comment type="caution">
    <text evidence="2">The sequence shown here is derived from an EMBL/GenBank/DDBJ whole genome shotgun (WGS) entry which is preliminary data.</text>
</comment>
<feature type="transmembrane region" description="Helical" evidence="1">
    <location>
        <begin position="131"/>
        <end position="149"/>
    </location>
</feature>
<dbReference type="EMBL" id="JAAKZH010000007">
    <property type="protein sequence ID" value="NGO65794.1"/>
    <property type="molecule type" value="Genomic_DNA"/>
</dbReference>
<accession>A0A6M1RVP7</accession>
<keyword evidence="1" id="KW-0812">Transmembrane</keyword>
<feature type="transmembrane region" description="Helical" evidence="1">
    <location>
        <begin position="13"/>
        <end position="32"/>
    </location>
</feature>
<feature type="transmembrane region" description="Helical" evidence="1">
    <location>
        <begin position="58"/>
        <end position="78"/>
    </location>
</feature>
<keyword evidence="1" id="KW-0472">Membrane</keyword>
<reference evidence="2 3" key="1">
    <citation type="submission" date="2020-02" db="EMBL/GenBank/DDBJ databases">
        <title>Genome sequence of the type strain CCBAU10050 of Rhizobium daejeonense.</title>
        <authorList>
            <person name="Gao J."/>
            <person name="Sun J."/>
        </authorList>
    </citation>
    <scope>NUCLEOTIDE SEQUENCE [LARGE SCALE GENOMIC DNA]</scope>
    <source>
        <strain evidence="2 3">CCBAU10050</strain>
    </source>
</reference>
<feature type="transmembrane region" description="Helical" evidence="1">
    <location>
        <begin position="198"/>
        <end position="219"/>
    </location>
</feature>
<proteinExistence type="predicted"/>
<keyword evidence="1" id="KW-1133">Transmembrane helix</keyword>